<evidence type="ECO:0000313" key="4">
    <source>
        <dbReference type="EMBL" id="GBL57205.1"/>
    </source>
</evidence>
<proteinExistence type="predicted"/>
<gene>
    <name evidence="3" type="ORF">AVEN_150479_1</name>
    <name evidence="4" type="ORF">AVEN_168103_1</name>
    <name evidence="2" type="ORF">AVEN_85300_1</name>
    <name evidence="1" type="ORF">AVEN_99482_1</name>
</gene>
<evidence type="ECO:0000313" key="1">
    <source>
        <dbReference type="EMBL" id="GBL56888.1"/>
    </source>
</evidence>
<evidence type="ECO:0000313" key="3">
    <source>
        <dbReference type="EMBL" id="GBL57162.1"/>
    </source>
</evidence>
<accession>A0A4Y1ZLQ3</accession>
<dbReference type="EMBL" id="BGPR01226384">
    <property type="protein sequence ID" value="GBL57162.1"/>
    <property type="molecule type" value="Genomic_DNA"/>
</dbReference>
<name>A0A4Y1ZLQ3_ARAVE</name>
<protein>
    <submittedName>
        <fullName evidence="1">Uncharacterized protein</fullName>
    </submittedName>
</protein>
<dbReference type="AlphaFoldDB" id="A0A4Y1ZLQ3"/>
<evidence type="ECO:0000313" key="5">
    <source>
        <dbReference type="Proteomes" id="UP000499080"/>
    </source>
</evidence>
<dbReference type="EMBL" id="BGPR01226393">
    <property type="protein sequence ID" value="GBL57205.1"/>
    <property type="molecule type" value="Genomic_DNA"/>
</dbReference>
<sequence length="77" mass="8724">MLSDGVILLHHNTHTARKTQELLRKFKREVWSPYSPYLAPYMGSKHLSGISFSPDSDVKTVVEKWLNGQNEISAKPG</sequence>
<organism evidence="1 5">
    <name type="scientific">Araneus ventricosus</name>
    <name type="common">Orbweaver spider</name>
    <name type="synonym">Epeira ventricosa</name>
    <dbReference type="NCBI Taxonomy" id="182803"/>
    <lineage>
        <taxon>Eukaryota</taxon>
        <taxon>Metazoa</taxon>
        <taxon>Ecdysozoa</taxon>
        <taxon>Arthropoda</taxon>
        <taxon>Chelicerata</taxon>
        <taxon>Arachnida</taxon>
        <taxon>Araneae</taxon>
        <taxon>Araneomorphae</taxon>
        <taxon>Entelegynae</taxon>
        <taxon>Araneoidea</taxon>
        <taxon>Araneidae</taxon>
        <taxon>Araneus</taxon>
    </lineage>
</organism>
<evidence type="ECO:0000313" key="2">
    <source>
        <dbReference type="EMBL" id="GBL57104.1"/>
    </source>
</evidence>
<keyword evidence="5" id="KW-1185">Reference proteome</keyword>
<dbReference type="EMBL" id="BGPR01226370">
    <property type="protein sequence ID" value="GBL57104.1"/>
    <property type="molecule type" value="Genomic_DNA"/>
</dbReference>
<dbReference type="Proteomes" id="UP000499080">
    <property type="component" value="Unassembled WGS sequence"/>
</dbReference>
<comment type="caution">
    <text evidence="1">The sequence shown here is derived from an EMBL/GenBank/DDBJ whole genome shotgun (WGS) entry which is preliminary data.</text>
</comment>
<reference evidence="1 5" key="1">
    <citation type="journal article" date="2019" name="Sci. Rep.">
        <title>Orb-weaving spider Araneus ventricosus genome elucidates the spidroin gene catalogue.</title>
        <authorList>
            <person name="Kono N."/>
            <person name="Nakamura H."/>
            <person name="Ohtoshi R."/>
            <person name="Moran D.A.P."/>
            <person name="Shinohara A."/>
            <person name="Yoshida Y."/>
            <person name="Fujiwara M."/>
            <person name="Mori M."/>
            <person name="Tomita M."/>
            <person name="Arakawa K."/>
        </authorList>
    </citation>
    <scope>NUCLEOTIDE SEQUENCE [LARGE SCALE GENOMIC DNA]</scope>
</reference>
<dbReference type="EMBL" id="BGPR01226318">
    <property type="protein sequence ID" value="GBL56888.1"/>
    <property type="molecule type" value="Genomic_DNA"/>
</dbReference>